<feature type="region of interest" description="Disordered" evidence="1">
    <location>
        <begin position="344"/>
        <end position="400"/>
    </location>
</feature>
<feature type="compositionally biased region" description="Low complexity" evidence="1">
    <location>
        <begin position="375"/>
        <end position="391"/>
    </location>
</feature>
<keyword evidence="4" id="KW-1185">Reference proteome</keyword>
<dbReference type="InterPro" id="IPR036020">
    <property type="entry name" value="WW_dom_sf"/>
</dbReference>
<feature type="domain" description="WW" evidence="2">
    <location>
        <begin position="404"/>
        <end position="438"/>
    </location>
</feature>
<dbReference type="InterPro" id="IPR022035">
    <property type="entry name" value="PCIF1_WW"/>
</dbReference>
<feature type="region of interest" description="Disordered" evidence="1">
    <location>
        <begin position="17"/>
        <end position="52"/>
    </location>
</feature>
<dbReference type="PANTHER" id="PTHR21727">
    <property type="entry name" value="PHOSPHORYLATED CTD INTERACTING FACTOR 1"/>
    <property type="match status" value="1"/>
</dbReference>
<name>A0A922IEY5_DERFA</name>
<dbReference type="GO" id="GO:0016422">
    <property type="term" value="F:mRNA (2'-O-methyladenosine-N6-)-methyltransferase activity"/>
    <property type="evidence" value="ECO:0007669"/>
    <property type="project" value="InterPro"/>
</dbReference>
<comment type="caution">
    <text evidence="3">The sequence shown here is derived from an EMBL/GenBank/DDBJ whole genome shotgun (WGS) entry which is preliminary data.</text>
</comment>
<evidence type="ECO:0000256" key="1">
    <source>
        <dbReference type="SAM" id="MobiDB-lite"/>
    </source>
</evidence>
<dbReference type="EMBL" id="ASGP02000001">
    <property type="protein sequence ID" value="KAH9529517.1"/>
    <property type="molecule type" value="Genomic_DNA"/>
</dbReference>
<gene>
    <name evidence="3" type="primary">PCIF1_1</name>
    <name evidence="3" type="ORF">DERF_003398</name>
</gene>
<dbReference type="GO" id="GO:0005634">
    <property type="term" value="C:nucleus"/>
    <property type="evidence" value="ECO:0007669"/>
    <property type="project" value="TreeGrafter"/>
</dbReference>
<reference evidence="3" key="1">
    <citation type="submission" date="2013-05" db="EMBL/GenBank/DDBJ databases">
        <authorList>
            <person name="Yim A.K.Y."/>
            <person name="Chan T.F."/>
            <person name="Ji K.M."/>
            <person name="Liu X.Y."/>
            <person name="Zhou J.W."/>
            <person name="Li R.Q."/>
            <person name="Yang K.Y."/>
            <person name="Li J."/>
            <person name="Li M."/>
            <person name="Law P.T.W."/>
            <person name="Wu Y.L."/>
            <person name="Cai Z.L."/>
            <person name="Qin H."/>
            <person name="Bao Y."/>
            <person name="Leung R.K.K."/>
            <person name="Ng P.K.S."/>
            <person name="Zou J."/>
            <person name="Zhong X.J."/>
            <person name="Ran P.X."/>
            <person name="Zhong N.S."/>
            <person name="Liu Z.G."/>
            <person name="Tsui S.K.W."/>
        </authorList>
    </citation>
    <scope>NUCLEOTIDE SEQUENCE</scope>
    <source>
        <strain evidence="3">Derf</strain>
        <tissue evidence="3">Whole organism</tissue>
    </source>
</reference>
<feature type="compositionally biased region" description="Low complexity" evidence="1">
    <location>
        <begin position="28"/>
        <end position="39"/>
    </location>
</feature>
<dbReference type="Pfam" id="PF00397">
    <property type="entry name" value="WW"/>
    <property type="match status" value="1"/>
</dbReference>
<dbReference type="PROSITE" id="PS50020">
    <property type="entry name" value="WW_DOMAIN_2"/>
    <property type="match status" value="1"/>
</dbReference>
<dbReference type="FunFam" id="2.20.70.10:FF:000036">
    <property type="entry name" value="Phosphorylated CTD-interacting factor 1"/>
    <property type="match status" value="1"/>
</dbReference>
<feature type="region of interest" description="Disordered" evidence="1">
    <location>
        <begin position="85"/>
        <end position="206"/>
    </location>
</feature>
<dbReference type="AlphaFoldDB" id="A0A922IEY5"/>
<organism evidence="3 4">
    <name type="scientific">Dermatophagoides farinae</name>
    <name type="common">American house dust mite</name>
    <dbReference type="NCBI Taxonomy" id="6954"/>
    <lineage>
        <taxon>Eukaryota</taxon>
        <taxon>Metazoa</taxon>
        <taxon>Ecdysozoa</taxon>
        <taxon>Arthropoda</taxon>
        <taxon>Chelicerata</taxon>
        <taxon>Arachnida</taxon>
        <taxon>Acari</taxon>
        <taxon>Acariformes</taxon>
        <taxon>Sarcoptiformes</taxon>
        <taxon>Astigmata</taxon>
        <taxon>Psoroptidia</taxon>
        <taxon>Analgoidea</taxon>
        <taxon>Pyroglyphidae</taxon>
        <taxon>Dermatophagoidinae</taxon>
        <taxon>Dermatophagoides</taxon>
    </lineage>
</organism>
<feature type="compositionally biased region" description="Polar residues" evidence="1">
    <location>
        <begin position="121"/>
        <end position="133"/>
    </location>
</feature>
<evidence type="ECO:0000313" key="4">
    <source>
        <dbReference type="Proteomes" id="UP000790347"/>
    </source>
</evidence>
<feature type="compositionally biased region" description="Basic and acidic residues" evidence="1">
    <location>
        <begin position="1042"/>
        <end position="1051"/>
    </location>
</feature>
<protein>
    <submittedName>
        <fullName evidence="3">mRNA (2'-O-methyladenosine-N(6)-)-methyltransferase</fullName>
    </submittedName>
</protein>
<dbReference type="Proteomes" id="UP000790347">
    <property type="component" value="Unassembled WGS sequence"/>
</dbReference>
<dbReference type="CDD" id="cd00201">
    <property type="entry name" value="WW"/>
    <property type="match status" value="1"/>
</dbReference>
<dbReference type="Gene3D" id="2.20.70.10">
    <property type="match status" value="1"/>
</dbReference>
<dbReference type="SMART" id="SM00456">
    <property type="entry name" value="WW"/>
    <property type="match status" value="1"/>
</dbReference>
<dbReference type="InterPro" id="IPR039881">
    <property type="entry name" value="PCIF1-like"/>
</dbReference>
<accession>A0A922IEY5</accession>
<dbReference type="InterPro" id="IPR001202">
    <property type="entry name" value="WW_dom"/>
</dbReference>
<dbReference type="GO" id="GO:0099122">
    <property type="term" value="F:RNA polymerase II C-terminal domain binding"/>
    <property type="evidence" value="ECO:0007669"/>
    <property type="project" value="InterPro"/>
</dbReference>
<dbReference type="SUPFAM" id="SSF51045">
    <property type="entry name" value="WW domain"/>
    <property type="match status" value="1"/>
</dbReference>
<evidence type="ECO:0000313" key="3">
    <source>
        <dbReference type="EMBL" id="KAH9529517.1"/>
    </source>
</evidence>
<feature type="compositionally biased region" description="Low complexity" evidence="1">
    <location>
        <begin position="85"/>
        <end position="110"/>
    </location>
</feature>
<proteinExistence type="predicted"/>
<sequence length="1051" mass="120275">MCFVSILGFILMAKRGRKTETSPKPRKTTTNNKKINVTKSKGRGRGRPSTTATKATKIIEKTLTKSSNESANILTSPIINTTKANKSNVKTNKTSKTVTESKSKKTSINNKNEEKLVKNEITATNNRKTSIANKSKPKKAQKVSKPSSATTKRGRKPKLKDVEKDKDKESNSKKKTIRPKAKQVFEDDETEEEDNLADENYDEPKDDEMLNTIIQVPVKKTSIEATSDISLTYGFDKISGETLNKLEENPITLAKSSSYDHHHHHHSAPYHFDHSNEQNYLGSLYNNNMNLISSSSTSAFSSVSTAIQHNQFGTNHLTTSLPSYNTTSSHLQHHGHAMANEINSGPTSLANIPVSPTTPTGPVPPTPQLHHHGHQSLLSPPQNQNNASAAATLANDPSHDLPNELLHQGWRKVWSKREGRFYFYNKNTNQSIWEMPKLSNIYDPMTDPLGIQSANNPPISQFQPPIHSDHLAPPIYQTLNPAFTPFAQYKNDVMSNDKKTMIGPFDFEIEPNCYIWEGSFFYYFHPHPDIELARYNCVHKLRQQYWELCRTRQTIDPPKDSFTKWILERKIIDKGCDPILPSDCINELSNSLYREIMSDIPIKLVRPKFSGEARKQLSKYAEAAKKIIEAHPVSGQSRKIVKWNVEDAFDWIRKTLNATFEDYIERLEHLKRQCQPHIVGAAKSSVEAICLKIYHVSAEYARRIREMNLELAKKEDLREFSMRMNNKKIACYSAYLMYPCPKLPPTLMITEKESVILRCGKNAEILRLNTNYLQKLEMLYYFNCRDDRKFNYFLTRVWCLLKRYQSFYDKNEGLPSQNSLALSVFGALNKHFGVTFECFASPLNCYFRQYCSIFPDTDGYFGSRGSILNFYPISGSFQANPPDSEDLINATITHFEKLLENSMEPLSFIIFIQEKPEISEKIISRLESNKFKRMHLTVQASEHEYRHGFQHVSNQNEIHVKSLYNTIVYFLQNDAGFLKWGPTPERVEELVESFKLDRDKELSIVSPSFTSTNINPTQQQQQQQQNPQQTQQQPPMALQPKSETEIRPNGI</sequence>
<dbReference type="Pfam" id="PF12237">
    <property type="entry name" value="PCIF1_WW"/>
    <property type="match status" value="1"/>
</dbReference>
<feature type="region of interest" description="Disordered" evidence="1">
    <location>
        <begin position="1008"/>
        <end position="1051"/>
    </location>
</feature>
<reference evidence="3" key="2">
    <citation type="journal article" date="2022" name="Res Sq">
        <title>Comparative Genomics Reveals Insights into the Divergent Evolution of Astigmatic Mites and Household Pest Adaptations.</title>
        <authorList>
            <person name="Xiong Q."/>
            <person name="Wan A.T.-Y."/>
            <person name="Liu X.-Y."/>
            <person name="Fung C.S.-H."/>
            <person name="Xiao X."/>
            <person name="Malainual N."/>
            <person name="Hou J."/>
            <person name="Wang L."/>
            <person name="Wang M."/>
            <person name="Yang K."/>
            <person name="Cui Y."/>
            <person name="Leung E."/>
            <person name="Nong W."/>
            <person name="Shin S.-K."/>
            <person name="Au S."/>
            <person name="Jeong K.Y."/>
            <person name="Chew F.T."/>
            <person name="Hui J."/>
            <person name="Leung T.F."/>
            <person name="Tungtrongchitr A."/>
            <person name="Zhong N."/>
            <person name="Liu Z."/>
            <person name="Tsui S."/>
        </authorList>
    </citation>
    <scope>NUCLEOTIDE SEQUENCE</scope>
    <source>
        <strain evidence="3">Derf</strain>
        <tissue evidence="3">Whole organism</tissue>
    </source>
</reference>
<feature type="compositionally biased region" description="Basic and acidic residues" evidence="1">
    <location>
        <begin position="159"/>
        <end position="172"/>
    </location>
</feature>
<evidence type="ECO:0000259" key="2">
    <source>
        <dbReference type="PROSITE" id="PS50020"/>
    </source>
</evidence>
<feature type="compositionally biased region" description="Acidic residues" evidence="1">
    <location>
        <begin position="186"/>
        <end position="206"/>
    </location>
</feature>
<dbReference type="PANTHER" id="PTHR21727:SF0">
    <property type="entry name" value="MRNA (2'-O-METHYLADENOSINE-N(6)-)-METHYLTRANSFERASE"/>
    <property type="match status" value="1"/>
</dbReference>
<feature type="compositionally biased region" description="Low complexity" evidence="1">
    <location>
        <begin position="1015"/>
        <end position="1035"/>
    </location>
</feature>